<name>K3YX95_SETIT</name>
<dbReference type="Proteomes" id="UP000004995">
    <property type="component" value="Unassembled WGS sequence"/>
</dbReference>
<sequence length="83" mass="9477">MDPFTPCSTSATLHLPLPFNYSRVATCPFTAGSSYRRPRRHQCVLKRLHVPCASPRTPCCLYGLQRSAKHGDLLSMTLWWTRQ</sequence>
<proteinExistence type="predicted"/>
<dbReference type="InParanoid" id="K3YX95"/>
<dbReference type="HOGENOM" id="CLU_2546891_0_0_1"/>
<reference evidence="2" key="1">
    <citation type="journal article" date="2012" name="Nat. Biotechnol.">
        <title>Reference genome sequence of the model plant Setaria.</title>
        <authorList>
            <person name="Bennetzen J.L."/>
            <person name="Schmutz J."/>
            <person name="Wang H."/>
            <person name="Percifield R."/>
            <person name="Hawkins J."/>
            <person name="Pontaroli A.C."/>
            <person name="Estep M."/>
            <person name="Feng L."/>
            <person name="Vaughn J.N."/>
            <person name="Grimwood J."/>
            <person name="Jenkins J."/>
            <person name="Barry K."/>
            <person name="Lindquist E."/>
            <person name="Hellsten U."/>
            <person name="Deshpande S."/>
            <person name="Wang X."/>
            <person name="Wu X."/>
            <person name="Mitros T."/>
            <person name="Triplett J."/>
            <person name="Yang X."/>
            <person name="Ye C.Y."/>
            <person name="Mauro-Herrera M."/>
            <person name="Wang L."/>
            <person name="Li P."/>
            <person name="Sharma M."/>
            <person name="Sharma R."/>
            <person name="Ronald P.C."/>
            <person name="Panaud O."/>
            <person name="Kellogg E.A."/>
            <person name="Brutnell T.P."/>
            <person name="Doust A.N."/>
            <person name="Tuskan G.A."/>
            <person name="Rokhsar D."/>
            <person name="Devos K.M."/>
        </authorList>
    </citation>
    <scope>NUCLEOTIDE SEQUENCE [LARGE SCALE GENOMIC DNA]</scope>
    <source>
        <strain evidence="2">cv. Yugu1</strain>
    </source>
</reference>
<dbReference type="EMBL" id="AGNK02000499">
    <property type="status" value="NOT_ANNOTATED_CDS"/>
    <property type="molecule type" value="Genomic_DNA"/>
</dbReference>
<dbReference type="AlphaFoldDB" id="K3YX95"/>
<protein>
    <submittedName>
        <fullName evidence="1">Uncharacterized protein</fullName>
    </submittedName>
</protein>
<keyword evidence="2" id="KW-1185">Reference proteome</keyword>
<evidence type="ECO:0000313" key="1">
    <source>
        <dbReference type="EnsemblPlants" id="KQL30973"/>
    </source>
</evidence>
<evidence type="ECO:0000313" key="2">
    <source>
        <dbReference type="Proteomes" id="UP000004995"/>
    </source>
</evidence>
<accession>K3YX95</accession>
<dbReference type="Gramene" id="KQL30973">
    <property type="protein sequence ID" value="KQL30973"/>
    <property type="gene ID" value="SETIT_018891mg"/>
</dbReference>
<dbReference type="EnsemblPlants" id="KQL30973">
    <property type="protein sequence ID" value="KQL30973"/>
    <property type="gene ID" value="SETIT_018891mg"/>
</dbReference>
<organism evidence="1 2">
    <name type="scientific">Setaria italica</name>
    <name type="common">Foxtail millet</name>
    <name type="synonym">Panicum italicum</name>
    <dbReference type="NCBI Taxonomy" id="4555"/>
    <lineage>
        <taxon>Eukaryota</taxon>
        <taxon>Viridiplantae</taxon>
        <taxon>Streptophyta</taxon>
        <taxon>Embryophyta</taxon>
        <taxon>Tracheophyta</taxon>
        <taxon>Spermatophyta</taxon>
        <taxon>Magnoliopsida</taxon>
        <taxon>Liliopsida</taxon>
        <taxon>Poales</taxon>
        <taxon>Poaceae</taxon>
        <taxon>PACMAD clade</taxon>
        <taxon>Panicoideae</taxon>
        <taxon>Panicodae</taxon>
        <taxon>Paniceae</taxon>
        <taxon>Cenchrinae</taxon>
        <taxon>Setaria</taxon>
    </lineage>
</organism>
<reference evidence="1" key="2">
    <citation type="submission" date="2018-08" db="UniProtKB">
        <authorList>
            <consortium name="EnsemblPlants"/>
        </authorList>
    </citation>
    <scope>IDENTIFICATION</scope>
    <source>
        <strain evidence="1">Yugu1</strain>
    </source>
</reference>